<dbReference type="InterPro" id="IPR000890">
    <property type="entry name" value="Aliphatic_acid_kin_short-chain"/>
</dbReference>
<dbReference type="NCBIfam" id="TIGR00016">
    <property type="entry name" value="ackA"/>
    <property type="match status" value="1"/>
</dbReference>
<dbReference type="PROSITE" id="PS01076">
    <property type="entry name" value="ACETATE_KINASE_2"/>
    <property type="match status" value="1"/>
</dbReference>
<comment type="caution">
    <text evidence="5">The sequence shown here is derived from an EMBL/GenBank/DDBJ whole genome shotgun (WGS) entry which is preliminary data.</text>
</comment>
<dbReference type="HAMAP" id="MF_00020">
    <property type="entry name" value="Acetate_kinase"/>
    <property type="match status" value="1"/>
</dbReference>
<gene>
    <name evidence="5" type="ORF">LCGC14_1008710</name>
</gene>
<dbReference type="AlphaFoldDB" id="A0A0F9N105"/>
<dbReference type="SUPFAM" id="SSF53067">
    <property type="entry name" value="Actin-like ATPase domain"/>
    <property type="match status" value="2"/>
</dbReference>
<proteinExistence type="inferred from homology"/>
<name>A0A0F9N105_9ZZZZ</name>
<keyword evidence="2" id="KW-0547">Nucleotide-binding</keyword>
<evidence type="ECO:0000256" key="4">
    <source>
        <dbReference type="ARBA" id="ARBA00022840"/>
    </source>
</evidence>
<keyword evidence="4" id="KW-0067">ATP-binding</keyword>
<dbReference type="InterPro" id="IPR023865">
    <property type="entry name" value="Aliphatic_acid_kinase_CS"/>
</dbReference>
<reference evidence="5" key="1">
    <citation type="journal article" date="2015" name="Nature">
        <title>Complex archaea that bridge the gap between prokaryotes and eukaryotes.</title>
        <authorList>
            <person name="Spang A."/>
            <person name="Saw J.H."/>
            <person name="Jorgensen S.L."/>
            <person name="Zaremba-Niedzwiedzka K."/>
            <person name="Martijn J."/>
            <person name="Lind A.E."/>
            <person name="van Eijk R."/>
            <person name="Schleper C."/>
            <person name="Guy L."/>
            <person name="Ettema T.J."/>
        </authorList>
    </citation>
    <scope>NUCLEOTIDE SEQUENCE</scope>
</reference>
<dbReference type="Pfam" id="PF00871">
    <property type="entry name" value="Acetate_kinase"/>
    <property type="match status" value="1"/>
</dbReference>
<dbReference type="InterPro" id="IPR043129">
    <property type="entry name" value="ATPase_NBD"/>
</dbReference>
<sequence length="405" mass="44627">MTKSTPVVLVLNSGSSSVKYTLFQQADLQVVMSGAINNIGLDTATHQIDMNQTCLEQEQKSIDLASHQQAFDVIINQISQLVAQSDVIELCLIAHRVVHGAKLFSDPVLIDHDVISKIFSYQHLAPQHLPGNLAGLNACINAFASLPQIAVFDTAFHQTLPEHVHRYAIPSRWYEEFGIRKYGFHGTSHKYVATQAAEFLNSDLSDLNLISFHLGNGASACAIRAGKSIDTSMGFTPLEGLMMGNRSGDLDATIPLYIQEQTDLTAEQLEHQLNFESGLIAIADTNEMQVIQKRYDAGDEKAILAVKMYVHHIRRYLGAYMIMLGHVDAVIFTGGIGENSALIRELSSDHLERYGIQLNSAKNQSVVDEITSINDVDSHTSVLVINTNEEKQIAMEAIELISEHS</sequence>
<dbReference type="PANTHER" id="PTHR21060:SF15">
    <property type="entry name" value="ACETATE KINASE-RELATED"/>
    <property type="match status" value="1"/>
</dbReference>
<accession>A0A0F9N105</accession>
<evidence type="ECO:0000256" key="3">
    <source>
        <dbReference type="ARBA" id="ARBA00022777"/>
    </source>
</evidence>
<dbReference type="PROSITE" id="PS01075">
    <property type="entry name" value="ACETATE_KINASE_1"/>
    <property type="match status" value="1"/>
</dbReference>
<evidence type="ECO:0000313" key="5">
    <source>
        <dbReference type="EMBL" id="KKN13210.1"/>
    </source>
</evidence>
<dbReference type="PRINTS" id="PR00471">
    <property type="entry name" value="ACETATEKNASE"/>
</dbReference>
<evidence type="ECO:0000256" key="2">
    <source>
        <dbReference type="ARBA" id="ARBA00022741"/>
    </source>
</evidence>
<dbReference type="GO" id="GO:0006083">
    <property type="term" value="P:acetate metabolic process"/>
    <property type="evidence" value="ECO:0007669"/>
    <property type="project" value="TreeGrafter"/>
</dbReference>
<dbReference type="EMBL" id="LAZR01003948">
    <property type="protein sequence ID" value="KKN13210.1"/>
    <property type="molecule type" value="Genomic_DNA"/>
</dbReference>
<dbReference type="PANTHER" id="PTHR21060">
    <property type="entry name" value="ACETATE KINASE"/>
    <property type="match status" value="1"/>
</dbReference>
<keyword evidence="1" id="KW-0808">Transferase</keyword>
<evidence type="ECO:0000256" key="1">
    <source>
        <dbReference type="ARBA" id="ARBA00022679"/>
    </source>
</evidence>
<keyword evidence="3" id="KW-0418">Kinase</keyword>
<dbReference type="CDD" id="cd24010">
    <property type="entry name" value="ASKHA_NBD_AcK_PK"/>
    <property type="match status" value="1"/>
</dbReference>
<evidence type="ECO:0008006" key="6">
    <source>
        <dbReference type="Google" id="ProtNLM"/>
    </source>
</evidence>
<organism evidence="5">
    <name type="scientific">marine sediment metagenome</name>
    <dbReference type="NCBI Taxonomy" id="412755"/>
    <lineage>
        <taxon>unclassified sequences</taxon>
        <taxon>metagenomes</taxon>
        <taxon>ecological metagenomes</taxon>
    </lineage>
</organism>
<dbReference type="Gene3D" id="3.30.420.40">
    <property type="match status" value="2"/>
</dbReference>
<protein>
    <recommendedName>
        <fullName evidence="6">Acetate kinase</fullName>
    </recommendedName>
</protein>
<dbReference type="InterPro" id="IPR004372">
    <property type="entry name" value="Ac/propionate_kinase"/>
</dbReference>
<dbReference type="GO" id="GO:0008776">
    <property type="term" value="F:acetate kinase activity"/>
    <property type="evidence" value="ECO:0007669"/>
    <property type="project" value="TreeGrafter"/>
</dbReference>
<dbReference type="GO" id="GO:0005524">
    <property type="term" value="F:ATP binding"/>
    <property type="evidence" value="ECO:0007669"/>
    <property type="project" value="UniProtKB-KW"/>
</dbReference>
<dbReference type="PIRSF" id="PIRSF000722">
    <property type="entry name" value="Acetate_prop_kin"/>
    <property type="match status" value="1"/>
</dbReference>